<evidence type="ECO:0008006" key="3">
    <source>
        <dbReference type="Google" id="ProtNLM"/>
    </source>
</evidence>
<name>A0A3N0V3C1_9PROT</name>
<accession>A0A3N0V3C1</accession>
<evidence type="ECO:0000313" key="1">
    <source>
        <dbReference type="EMBL" id="ROH86968.1"/>
    </source>
</evidence>
<dbReference type="Proteomes" id="UP000275137">
    <property type="component" value="Unassembled WGS sequence"/>
</dbReference>
<dbReference type="AlphaFoldDB" id="A0A3N0V3C1"/>
<dbReference type="RefSeq" id="WP_123236776.1">
    <property type="nucleotide sequence ID" value="NZ_RJVP01000002.1"/>
</dbReference>
<dbReference type="Gene3D" id="1.25.40.10">
    <property type="entry name" value="Tetratricopeptide repeat domain"/>
    <property type="match status" value="1"/>
</dbReference>
<comment type="caution">
    <text evidence="1">The sequence shown here is derived from an EMBL/GenBank/DDBJ whole genome shotgun (WGS) entry which is preliminary data.</text>
</comment>
<evidence type="ECO:0000313" key="2">
    <source>
        <dbReference type="Proteomes" id="UP000275137"/>
    </source>
</evidence>
<keyword evidence="2" id="KW-1185">Reference proteome</keyword>
<reference evidence="1 2" key="1">
    <citation type="submission" date="2018-10" db="EMBL/GenBank/DDBJ databases">
        <authorList>
            <person name="Chen W.-M."/>
        </authorList>
    </citation>
    <scope>NUCLEOTIDE SEQUENCE [LARGE SCALE GENOMIC DNA]</scope>
    <source>
        <strain evidence="1 2">H-5</strain>
    </source>
</reference>
<organism evidence="1 2">
    <name type="scientific">Pseudomethylobacillus aquaticus</name>
    <dbReference type="NCBI Taxonomy" id="2676064"/>
    <lineage>
        <taxon>Bacteria</taxon>
        <taxon>Pseudomonadati</taxon>
        <taxon>Pseudomonadota</taxon>
        <taxon>Betaproteobacteria</taxon>
        <taxon>Nitrosomonadales</taxon>
        <taxon>Methylophilaceae</taxon>
        <taxon>Pseudomethylobacillus</taxon>
    </lineage>
</organism>
<dbReference type="EMBL" id="RJVP01000002">
    <property type="protein sequence ID" value="ROH86968.1"/>
    <property type="molecule type" value="Genomic_DNA"/>
</dbReference>
<sequence length="182" mass="20304">MEKRIKRLSAWWALLLILGAAATAYEAYQVAHIRQLNQALLSGETIAGKTIADERYAYEAKFAAAYQHGRAQDYKHAVQSYGQLLETSPTPARQASLQYNIGNNLFLSALNRRINDDGSLIDAALYDLTQARVAYEQSLRLNPQPAARFNLSLLLAILPQHLRNPQREQSGMELSNLPIGLP</sequence>
<gene>
    <name evidence="1" type="ORF">ED236_04510</name>
</gene>
<proteinExistence type="predicted"/>
<dbReference type="InterPro" id="IPR011990">
    <property type="entry name" value="TPR-like_helical_dom_sf"/>
</dbReference>
<protein>
    <recommendedName>
        <fullName evidence="3">MxaK protein</fullName>
    </recommendedName>
</protein>